<organism evidence="2 3">
    <name type="scientific">Gemella haemolysans M341</name>
    <dbReference type="NCBI Taxonomy" id="562981"/>
    <lineage>
        <taxon>Bacteria</taxon>
        <taxon>Bacillati</taxon>
        <taxon>Bacillota</taxon>
        <taxon>Bacilli</taxon>
        <taxon>Bacillales</taxon>
        <taxon>Gemellaceae</taxon>
        <taxon>Gemella</taxon>
    </lineage>
</organism>
<sequence>MMKLLSMFKFTNLDNQDEVYEGGVISILLAIGRHLWLGLTNIVKALGYTFYLVTWLLYIIALIVGIGFIFYYLYLVGLALF</sequence>
<proteinExistence type="predicted"/>
<keyword evidence="1" id="KW-0472">Membrane</keyword>
<dbReference type="AlphaFoldDB" id="A0AA87DQL4"/>
<evidence type="ECO:0000256" key="1">
    <source>
        <dbReference type="SAM" id="Phobius"/>
    </source>
</evidence>
<comment type="caution">
    <text evidence="2">The sequence shown here is derived from an EMBL/GenBank/DDBJ whole genome shotgun (WGS) entry which is preliminary data.</text>
</comment>
<dbReference type="Proteomes" id="UP000004773">
    <property type="component" value="Unassembled WGS sequence"/>
</dbReference>
<feature type="transmembrane region" description="Helical" evidence="1">
    <location>
        <begin position="20"/>
        <end position="39"/>
    </location>
</feature>
<gene>
    <name evidence="2" type="ORF">HMPREF0428_00468</name>
</gene>
<dbReference type="RefSeq" id="WP_003146408.1">
    <property type="nucleotide sequence ID" value="NZ_GL883582.1"/>
</dbReference>
<reference evidence="2 3" key="1">
    <citation type="submission" date="2011-03" db="EMBL/GenBank/DDBJ databases">
        <title>The Genome Sequence of Gemella haemolysans M341.</title>
        <authorList>
            <consortium name="The Broad Institute Genome Sequencing Platform"/>
            <consortium name="The Broad Institute Genome Sequencing Center for Infectious Disease"/>
            <person name="Earl A."/>
            <person name="Ward D."/>
            <person name="Feldgarden M."/>
            <person name="Gevers D."/>
            <person name="Sibley C.D."/>
            <person name="Field T.R."/>
            <person name="Grinwis M."/>
            <person name="Eshaghurshan C.S."/>
            <person name="Surette M.G."/>
            <person name="Young S.K."/>
            <person name="Zeng Q."/>
            <person name="Gargeya S."/>
            <person name="Fitzgerald M."/>
            <person name="Haas B."/>
            <person name="Abouelleil A."/>
            <person name="Alvarado L."/>
            <person name="Arachchi H.M."/>
            <person name="Berlin A."/>
            <person name="Brown A."/>
            <person name="Chapman S.B."/>
            <person name="Chen Z."/>
            <person name="Dunbar C."/>
            <person name="Freedman E."/>
            <person name="Gearin G."/>
            <person name="Gellesch M."/>
            <person name="Goldberg J."/>
            <person name="Griggs A."/>
            <person name="Gujja S."/>
            <person name="Heilman E.R."/>
            <person name="Heiman D."/>
            <person name="Howarth C."/>
            <person name="Larson L."/>
            <person name="Lui A."/>
            <person name="MacDonald P.J.P."/>
            <person name="Mehta T."/>
            <person name="Montmayeur A."/>
            <person name="Murphy C."/>
            <person name="Neiman D."/>
            <person name="Pearson M."/>
            <person name="Priest M."/>
            <person name="Roberts A."/>
            <person name="Saif S."/>
            <person name="Shea T."/>
            <person name="Shenoy N."/>
            <person name="Sisk P."/>
            <person name="Stolte C."/>
            <person name="Sykes S."/>
            <person name="White J."/>
            <person name="Yandava C."/>
            <person name="Wortman J."/>
            <person name="Nusbaum C."/>
            <person name="Birren B."/>
        </authorList>
    </citation>
    <scope>NUCLEOTIDE SEQUENCE [LARGE SCALE GENOMIC DNA]</scope>
    <source>
        <strain evidence="2 3">M341</strain>
    </source>
</reference>
<protein>
    <submittedName>
        <fullName evidence="2">Uncharacterized protein</fullName>
    </submittedName>
</protein>
<evidence type="ECO:0000313" key="2">
    <source>
        <dbReference type="EMBL" id="EGF86558.1"/>
    </source>
</evidence>
<name>A0AA87DQL4_9BACL</name>
<accession>A0AA87DQL4</accession>
<dbReference type="EMBL" id="ACRO01000004">
    <property type="protein sequence ID" value="EGF86558.1"/>
    <property type="molecule type" value="Genomic_DNA"/>
</dbReference>
<keyword evidence="1" id="KW-0812">Transmembrane</keyword>
<evidence type="ECO:0000313" key="3">
    <source>
        <dbReference type="Proteomes" id="UP000004773"/>
    </source>
</evidence>
<feature type="transmembrane region" description="Helical" evidence="1">
    <location>
        <begin position="51"/>
        <end position="74"/>
    </location>
</feature>
<keyword evidence="1" id="KW-1133">Transmembrane helix</keyword>